<keyword evidence="1" id="KW-0456">Lyase</keyword>
<dbReference type="GO" id="GO:0003906">
    <property type="term" value="F:DNA-(apurinic or apyrimidinic site) endonuclease activity"/>
    <property type="evidence" value="ECO:0007669"/>
    <property type="project" value="InterPro"/>
</dbReference>
<dbReference type="InterPro" id="IPR015254">
    <property type="entry name" value="AGOG-like"/>
</dbReference>
<dbReference type="GO" id="GO:0016799">
    <property type="term" value="F:hydrolase activity, hydrolyzing N-glycosyl compounds"/>
    <property type="evidence" value="ECO:0007669"/>
    <property type="project" value="InterPro"/>
</dbReference>
<dbReference type="Gene3D" id="1.10.1670.10">
    <property type="entry name" value="Helix-hairpin-Helix base-excision DNA repair enzymes (C-terminal)"/>
    <property type="match status" value="1"/>
</dbReference>
<reference evidence="1" key="1">
    <citation type="journal article" date="2020" name="mSystems">
        <title>Genome- and Community-Level Interaction Insights into Carbon Utilization and Element Cycling Functions of Hydrothermarchaeota in Hydrothermal Sediment.</title>
        <authorList>
            <person name="Zhou Z."/>
            <person name="Liu Y."/>
            <person name="Xu W."/>
            <person name="Pan J."/>
            <person name="Luo Z.H."/>
            <person name="Li M."/>
        </authorList>
    </citation>
    <scope>NUCLEOTIDE SEQUENCE [LARGE SCALE GENOMIC DNA]</scope>
    <source>
        <strain evidence="1">SpSt-637</strain>
    </source>
</reference>
<dbReference type="GO" id="GO:0016829">
    <property type="term" value="F:lyase activity"/>
    <property type="evidence" value="ECO:0007669"/>
    <property type="project" value="UniProtKB-KW"/>
</dbReference>
<comment type="caution">
    <text evidence="1">The sequence shown here is derived from an EMBL/GenBank/DDBJ whole genome shotgun (WGS) entry which is preliminary data.</text>
</comment>
<dbReference type="AlphaFoldDB" id="A0A7C4NJA9"/>
<dbReference type="Pfam" id="PF09171">
    <property type="entry name" value="AGOG"/>
    <property type="match status" value="1"/>
</dbReference>
<sequence>MSIIINFQRINRIADLFNMLGIERVSIFEDIDPQYQVVKYALENCDERLTSYAFYINALLAYRLRISGEEFWSNFAEYLTRNCKSIENFYQVVDLVGNFTSRFNNYAYYQKIKRLNKLRYCMDVNDVIDRGDIQELAKRTAECLNSSVESKTVVFSVKMVYYVHKARGKRIILPFELPIPVDKRVAFVTYTSGLIESNANDVVSLLFRKPNVVRKVWLMVSLKSNIPSLNIDAVIWYFGKFSQYRDAGKVLKLIDSTLYEILGKNVIEALVNELFYVFT</sequence>
<dbReference type="InterPro" id="IPR011257">
    <property type="entry name" value="DNA_glycosylase"/>
</dbReference>
<dbReference type="SUPFAM" id="SSF48150">
    <property type="entry name" value="DNA-glycosylase"/>
    <property type="match status" value="1"/>
</dbReference>
<name>A0A7C4NJA9_9CREN</name>
<proteinExistence type="predicted"/>
<dbReference type="GO" id="GO:0006281">
    <property type="term" value="P:DNA repair"/>
    <property type="evidence" value="ECO:0007669"/>
    <property type="project" value="InterPro"/>
</dbReference>
<evidence type="ECO:0000313" key="1">
    <source>
        <dbReference type="EMBL" id="HGQ64123.1"/>
    </source>
</evidence>
<gene>
    <name evidence="1" type="ORF">ENU08_02625</name>
</gene>
<protein>
    <submittedName>
        <fullName evidence="1">N-glycosylase/DNA lyase</fullName>
    </submittedName>
</protein>
<dbReference type="InterPro" id="IPR023170">
    <property type="entry name" value="HhH_base_excis_C"/>
</dbReference>
<organism evidence="1">
    <name type="scientific">Ignisphaera aggregans</name>
    <dbReference type="NCBI Taxonomy" id="334771"/>
    <lineage>
        <taxon>Archaea</taxon>
        <taxon>Thermoproteota</taxon>
        <taxon>Thermoprotei</taxon>
        <taxon>Desulfurococcales</taxon>
        <taxon>Desulfurococcaceae</taxon>
        <taxon>Ignisphaera</taxon>
    </lineage>
</organism>
<accession>A0A7C4NJA9</accession>
<dbReference type="EMBL" id="DTBD01000020">
    <property type="protein sequence ID" value="HGQ64123.1"/>
    <property type="molecule type" value="Genomic_DNA"/>
</dbReference>
<dbReference type="Gene3D" id="1.10.340.30">
    <property type="entry name" value="Hypothetical protein, domain 2"/>
    <property type="match status" value="1"/>
</dbReference>